<dbReference type="EMBL" id="JBBPBN010000011">
    <property type="protein sequence ID" value="KAK9028505.1"/>
    <property type="molecule type" value="Genomic_DNA"/>
</dbReference>
<evidence type="ECO:0000313" key="3">
    <source>
        <dbReference type="Proteomes" id="UP001396334"/>
    </source>
</evidence>
<comment type="caution">
    <text evidence="2">The sequence shown here is derived from an EMBL/GenBank/DDBJ whole genome shotgun (WGS) entry which is preliminary data.</text>
</comment>
<accession>A0ABR2STZ9</accession>
<evidence type="ECO:0000313" key="2">
    <source>
        <dbReference type="EMBL" id="KAK9028505.1"/>
    </source>
</evidence>
<feature type="compositionally biased region" description="Basic residues" evidence="1">
    <location>
        <begin position="46"/>
        <end position="57"/>
    </location>
</feature>
<name>A0ABR2STZ9_9ROSI</name>
<feature type="region of interest" description="Disordered" evidence="1">
    <location>
        <begin position="46"/>
        <end position="66"/>
    </location>
</feature>
<sequence>MEKSLQHLVIAEVVFYANVNAKGELIAVLIDPGATLVQIVKDLKAKKNAQGRKKKGNGGKTLHSPS</sequence>
<protein>
    <submittedName>
        <fullName evidence="2">Uncharacterized protein</fullName>
    </submittedName>
</protein>
<organism evidence="2 3">
    <name type="scientific">Hibiscus sabdariffa</name>
    <name type="common">roselle</name>
    <dbReference type="NCBI Taxonomy" id="183260"/>
    <lineage>
        <taxon>Eukaryota</taxon>
        <taxon>Viridiplantae</taxon>
        <taxon>Streptophyta</taxon>
        <taxon>Embryophyta</taxon>
        <taxon>Tracheophyta</taxon>
        <taxon>Spermatophyta</taxon>
        <taxon>Magnoliopsida</taxon>
        <taxon>eudicotyledons</taxon>
        <taxon>Gunneridae</taxon>
        <taxon>Pentapetalae</taxon>
        <taxon>rosids</taxon>
        <taxon>malvids</taxon>
        <taxon>Malvales</taxon>
        <taxon>Malvaceae</taxon>
        <taxon>Malvoideae</taxon>
        <taxon>Hibiscus</taxon>
    </lineage>
</organism>
<evidence type="ECO:0000256" key="1">
    <source>
        <dbReference type="SAM" id="MobiDB-lite"/>
    </source>
</evidence>
<reference evidence="2 3" key="1">
    <citation type="journal article" date="2024" name="G3 (Bethesda)">
        <title>Genome assembly of Hibiscus sabdariffa L. provides insights into metabolisms of medicinal natural products.</title>
        <authorList>
            <person name="Kim T."/>
        </authorList>
    </citation>
    <scope>NUCLEOTIDE SEQUENCE [LARGE SCALE GENOMIC DNA]</scope>
    <source>
        <strain evidence="2">TK-2024</strain>
        <tissue evidence="2">Old leaves</tissue>
    </source>
</reference>
<keyword evidence="3" id="KW-1185">Reference proteome</keyword>
<gene>
    <name evidence="2" type="ORF">V6N11_025663</name>
</gene>
<proteinExistence type="predicted"/>
<dbReference type="Proteomes" id="UP001396334">
    <property type="component" value="Unassembled WGS sequence"/>
</dbReference>